<evidence type="ECO:0000313" key="2">
    <source>
        <dbReference type="EMBL" id="KAL3266906.1"/>
    </source>
</evidence>
<dbReference type="EMBL" id="JABFTP020000001">
    <property type="protein sequence ID" value="KAL3266906.1"/>
    <property type="molecule type" value="Genomic_DNA"/>
</dbReference>
<gene>
    <name evidence="2" type="ORF">HHI36_011056</name>
</gene>
<protein>
    <submittedName>
        <fullName evidence="2">Uncharacterized protein</fullName>
    </submittedName>
</protein>
<evidence type="ECO:0000256" key="1">
    <source>
        <dbReference type="SAM" id="MobiDB-lite"/>
    </source>
</evidence>
<dbReference type="Proteomes" id="UP001516400">
    <property type="component" value="Unassembled WGS sequence"/>
</dbReference>
<sequence>MPRYYSERLGLRVSRKYIYEEEQEYFQFLMDENSDVEEVTNNNDSDDDYVPLNVEENEYSDKEDIE</sequence>
<reference evidence="2 3" key="1">
    <citation type="journal article" date="2021" name="BMC Biol.">
        <title>Horizontally acquired antibacterial genes associated with adaptive radiation of ladybird beetles.</title>
        <authorList>
            <person name="Li H.S."/>
            <person name="Tang X.F."/>
            <person name="Huang Y.H."/>
            <person name="Xu Z.Y."/>
            <person name="Chen M.L."/>
            <person name="Du X.Y."/>
            <person name="Qiu B.Y."/>
            <person name="Chen P.T."/>
            <person name="Zhang W."/>
            <person name="Slipinski A."/>
            <person name="Escalona H.E."/>
            <person name="Waterhouse R.M."/>
            <person name="Zwick A."/>
            <person name="Pang H."/>
        </authorList>
    </citation>
    <scope>NUCLEOTIDE SEQUENCE [LARGE SCALE GENOMIC DNA]</scope>
    <source>
        <strain evidence="2">SYSU2018</strain>
    </source>
</reference>
<evidence type="ECO:0000313" key="3">
    <source>
        <dbReference type="Proteomes" id="UP001516400"/>
    </source>
</evidence>
<organism evidence="2 3">
    <name type="scientific">Cryptolaemus montrouzieri</name>
    <dbReference type="NCBI Taxonomy" id="559131"/>
    <lineage>
        <taxon>Eukaryota</taxon>
        <taxon>Metazoa</taxon>
        <taxon>Ecdysozoa</taxon>
        <taxon>Arthropoda</taxon>
        <taxon>Hexapoda</taxon>
        <taxon>Insecta</taxon>
        <taxon>Pterygota</taxon>
        <taxon>Neoptera</taxon>
        <taxon>Endopterygota</taxon>
        <taxon>Coleoptera</taxon>
        <taxon>Polyphaga</taxon>
        <taxon>Cucujiformia</taxon>
        <taxon>Coccinelloidea</taxon>
        <taxon>Coccinellidae</taxon>
        <taxon>Scymninae</taxon>
        <taxon>Scymnini</taxon>
        <taxon>Cryptolaemus</taxon>
    </lineage>
</organism>
<accession>A0ABD2MLG3</accession>
<proteinExistence type="predicted"/>
<feature type="region of interest" description="Disordered" evidence="1">
    <location>
        <begin position="36"/>
        <end position="66"/>
    </location>
</feature>
<keyword evidence="3" id="KW-1185">Reference proteome</keyword>
<feature type="compositionally biased region" description="Acidic residues" evidence="1">
    <location>
        <begin position="36"/>
        <end position="58"/>
    </location>
</feature>
<comment type="caution">
    <text evidence="2">The sequence shown here is derived from an EMBL/GenBank/DDBJ whole genome shotgun (WGS) entry which is preliminary data.</text>
</comment>
<name>A0ABD2MLG3_9CUCU</name>
<dbReference type="AlphaFoldDB" id="A0ABD2MLG3"/>